<keyword evidence="1" id="KW-0472">Membrane</keyword>
<dbReference type="AlphaFoldDB" id="A0A2V4C7V8"/>
<dbReference type="EMBL" id="QJHL01000001">
    <property type="protein sequence ID" value="PXY47155.1"/>
    <property type="molecule type" value="Genomic_DNA"/>
</dbReference>
<evidence type="ECO:0000313" key="2">
    <source>
        <dbReference type="EMBL" id="PXY47155.1"/>
    </source>
</evidence>
<evidence type="ECO:0000313" key="3">
    <source>
        <dbReference type="Proteomes" id="UP000247681"/>
    </source>
</evidence>
<sequence length="89" mass="10519">MYCLYYFYFFNVHKKAKYYPLAPIKVEILLLFSLKSKRLQRKAGRCLLKKTNHSASKISNRVQTINNYFTSIILFFTLIPFSLNASIVK</sequence>
<dbReference type="Proteomes" id="UP000247681">
    <property type="component" value="Unassembled WGS sequence"/>
</dbReference>
<gene>
    <name evidence="2" type="ORF">DMB68_08410</name>
</gene>
<organism evidence="2 3">
    <name type="scientific">Flavobacterium hydrophilum</name>
    <dbReference type="NCBI Taxonomy" id="2211445"/>
    <lineage>
        <taxon>Bacteria</taxon>
        <taxon>Pseudomonadati</taxon>
        <taxon>Bacteroidota</taxon>
        <taxon>Flavobacteriia</taxon>
        <taxon>Flavobacteriales</taxon>
        <taxon>Flavobacteriaceae</taxon>
        <taxon>Flavobacterium</taxon>
    </lineage>
</organism>
<protein>
    <submittedName>
        <fullName evidence="2">Uncharacterized protein</fullName>
    </submittedName>
</protein>
<feature type="transmembrane region" description="Helical" evidence="1">
    <location>
        <begin position="65"/>
        <end position="83"/>
    </location>
</feature>
<proteinExistence type="predicted"/>
<evidence type="ECO:0000256" key="1">
    <source>
        <dbReference type="SAM" id="Phobius"/>
    </source>
</evidence>
<accession>A0A2V4C7V8</accession>
<dbReference type="OrthoDB" id="10000684at2"/>
<comment type="caution">
    <text evidence="2">The sequence shown here is derived from an EMBL/GenBank/DDBJ whole genome shotgun (WGS) entry which is preliminary data.</text>
</comment>
<keyword evidence="1" id="KW-1133">Transmembrane helix</keyword>
<name>A0A2V4C7V8_9FLAO</name>
<keyword evidence="1" id="KW-0812">Transmembrane</keyword>
<reference evidence="2 3" key="1">
    <citation type="submission" date="2018-05" db="EMBL/GenBank/DDBJ databases">
        <title>Flavobacterium sp. strain IMCC34758, incomplete genome.</title>
        <authorList>
            <person name="Joung Y."/>
        </authorList>
    </citation>
    <scope>NUCLEOTIDE SEQUENCE [LARGE SCALE GENOMIC DNA]</scope>
    <source>
        <strain evidence="2 3">IMCC34758</strain>
    </source>
</reference>
<keyword evidence="3" id="KW-1185">Reference proteome</keyword>